<dbReference type="GO" id="GO:0005886">
    <property type="term" value="C:plasma membrane"/>
    <property type="evidence" value="ECO:0007669"/>
    <property type="project" value="InterPro"/>
</dbReference>
<feature type="transmembrane region" description="Helical" evidence="2">
    <location>
        <begin position="43"/>
        <end position="65"/>
    </location>
</feature>
<gene>
    <name evidence="3" type="ORF">ABOD76_15035</name>
</gene>
<keyword evidence="2" id="KW-1133">Transmembrane helix</keyword>
<proteinExistence type="predicted"/>
<sequence length="118" mass="12900">MRVIQLIQVLVLLALSGYAVLVSLENPVSVRLPLLFAGREAVLPAGAVVALSLLAGGLYVALLILPRHLQLSWRRRQDQTRRRQAEERLQATLQAVMLQAAPTPDTQPDSTPETVLST</sequence>
<feature type="region of interest" description="Disordered" evidence="1">
    <location>
        <begin position="99"/>
        <end position="118"/>
    </location>
</feature>
<organism evidence="3">
    <name type="scientific">Deinococcus sonorensis KR-87</name>
    <dbReference type="NCBI Taxonomy" id="694439"/>
    <lineage>
        <taxon>Bacteria</taxon>
        <taxon>Thermotogati</taxon>
        <taxon>Deinococcota</taxon>
        <taxon>Deinococci</taxon>
        <taxon>Deinococcales</taxon>
        <taxon>Deinococcaceae</taxon>
        <taxon>Deinococcus</taxon>
    </lineage>
</organism>
<name>A0AAU7U8W6_9DEIO</name>
<evidence type="ECO:0000256" key="1">
    <source>
        <dbReference type="SAM" id="MobiDB-lite"/>
    </source>
</evidence>
<keyword evidence="2" id="KW-0472">Membrane</keyword>
<protein>
    <submittedName>
        <fullName evidence="3">Lipopolysaccharide assembly protein LapA domain-containing protein</fullName>
    </submittedName>
</protein>
<dbReference type="AlphaFoldDB" id="A0AAU7U8W6"/>
<feature type="compositionally biased region" description="Polar residues" evidence="1">
    <location>
        <begin position="104"/>
        <end position="118"/>
    </location>
</feature>
<evidence type="ECO:0000313" key="3">
    <source>
        <dbReference type="EMBL" id="XBV84750.1"/>
    </source>
</evidence>
<reference evidence="3" key="1">
    <citation type="submission" date="2024-06" db="EMBL/GenBank/DDBJ databases">
        <title>Draft Genome Sequence of Deinococcus sonorensis Type Strain KR-87, a Biofilm Producing Representative of the Genus Deinococcus.</title>
        <authorList>
            <person name="Boren L.S."/>
            <person name="Grosso R.A."/>
            <person name="Hugenberg-Cox A.N."/>
            <person name="Hill J.T.E."/>
            <person name="Albert C.M."/>
            <person name="Tuohy J.M."/>
        </authorList>
    </citation>
    <scope>NUCLEOTIDE SEQUENCE</scope>
    <source>
        <strain evidence="3">KR-87</strain>
    </source>
</reference>
<accession>A0AAU7U8W6</accession>
<evidence type="ECO:0000256" key="2">
    <source>
        <dbReference type="SAM" id="Phobius"/>
    </source>
</evidence>
<dbReference type="KEGG" id="dsc:ABOD76_15035"/>
<dbReference type="RefSeq" id="WP_350242787.1">
    <property type="nucleotide sequence ID" value="NZ_CP158299.1"/>
</dbReference>
<dbReference type="EMBL" id="CP158299">
    <property type="protein sequence ID" value="XBV84750.1"/>
    <property type="molecule type" value="Genomic_DNA"/>
</dbReference>
<keyword evidence="2" id="KW-0812">Transmembrane</keyword>